<dbReference type="PRINTS" id="PR01210">
    <property type="entry name" value="GGTRANSPTASE"/>
</dbReference>
<organism evidence="8 9">
    <name type="scientific">Acidisarcina polymorpha</name>
    <dbReference type="NCBI Taxonomy" id="2211140"/>
    <lineage>
        <taxon>Bacteria</taxon>
        <taxon>Pseudomonadati</taxon>
        <taxon>Acidobacteriota</taxon>
        <taxon>Terriglobia</taxon>
        <taxon>Terriglobales</taxon>
        <taxon>Acidobacteriaceae</taxon>
        <taxon>Acidisarcina</taxon>
    </lineage>
</organism>
<gene>
    <name evidence="8" type="ORF">ACPOL_0882</name>
</gene>
<feature type="active site" description="Nucleophile" evidence="4">
    <location>
        <position position="366"/>
    </location>
</feature>
<dbReference type="InterPro" id="IPR052896">
    <property type="entry name" value="GGT-like_enzyme"/>
</dbReference>
<dbReference type="EC" id="2.3.2.2" evidence="6"/>
<comment type="similarity">
    <text evidence="6">Belongs to the gamma-glutamyltransferase family.</text>
</comment>
<dbReference type="GO" id="GO:0006750">
    <property type="term" value="P:glutathione biosynthetic process"/>
    <property type="evidence" value="ECO:0007669"/>
    <property type="project" value="UniProtKB-KW"/>
</dbReference>
<comment type="catalytic activity">
    <reaction evidence="2 6">
        <text>glutathione + H2O = L-cysteinylglycine + L-glutamate</text>
        <dbReference type="Rhea" id="RHEA:28807"/>
        <dbReference type="ChEBI" id="CHEBI:15377"/>
        <dbReference type="ChEBI" id="CHEBI:29985"/>
        <dbReference type="ChEBI" id="CHEBI:57925"/>
        <dbReference type="ChEBI" id="CHEBI:61694"/>
        <dbReference type="EC" id="3.4.19.13"/>
    </reaction>
</comment>
<dbReference type="Proteomes" id="UP000253606">
    <property type="component" value="Chromosome"/>
</dbReference>
<evidence type="ECO:0000256" key="2">
    <source>
        <dbReference type="ARBA" id="ARBA00001089"/>
    </source>
</evidence>
<keyword evidence="6" id="KW-0012">Acyltransferase</keyword>
<evidence type="ECO:0000313" key="9">
    <source>
        <dbReference type="Proteomes" id="UP000253606"/>
    </source>
</evidence>
<dbReference type="InterPro" id="IPR043137">
    <property type="entry name" value="GGT_ssub_C"/>
</dbReference>
<dbReference type="PANTHER" id="PTHR43881:SF1">
    <property type="entry name" value="GAMMA-GLUTAMYLTRANSPEPTIDASE (AFU_ORTHOLOGUE AFUA_4G13580)"/>
    <property type="match status" value="1"/>
</dbReference>
<evidence type="ECO:0000313" key="8">
    <source>
        <dbReference type="EMBL" id="AXC10239.1"/>
    </source>
</evidence>
<comment type="pathway">
    <text evidence="6">Sulfur metabolism; glutathione metabolism.</text>
</comment>
<dbReference type="Gene3D" id="3.60.20.40">
    <property type="match status" value="1"/>
</dbReference>
<comment type="subunit">
    <text evidence="6">This enzyme consists of two polypeptide chains, which are synthesized in precursor form from a single polypeptide.</text>
</comment>
<keyword evidence="9" id="KW-1185">Reference proteome</keyword>
<dbReference type="EC" id="3.4.19.13" evidence="6"/>
<dbReference type="UniPathway" id="UPA00204"/>
<feature type="region of interest" description="Disordered" evidence="7">
    <location>
        <begin position="530"/>
        <end position="553"/>
    </location>
</feature>
<dbReference type="GO" id="GO:0103068">
    <property type="term" value="F:leukotriene C4 gamma-glutamyl transferase activity"/>
    <property type="evidence" value="ECO:0007669"/>
    <property type="project" value="UniProtKB-EC"/>
</dbReference>
<keyword evidence="6" id="KW-0378">Hydrolase</keyword>
<dbReference type="InterPro" id="IPR000101">
    <property type="entry name" value="GGT_peptidase"/>
</dbReference>
<keyword evidence="6" id="KW-0808">Transferase</keyword>
<accession>A0A2Z5FTR1</accession>
<dbReference type="NCBIfam" id="TIGR00066">
    <property type="entry name" value="g_glut_trans"/>
    <property type="match status" value="1"/>
</dbReference>
<dbReference type="Gene3D" id="1.10.246.230">
    <property type="match status" value="1"/>
</dbReference>
<dbReference type="GO" id="GO:0006751">
    <property type="term" value="P:glutathione catabolic process"/>
    <property type="evidence" value="ECO:0007669"/>
    <property type="project" value="UniProtKB-UniRule"/>
</dbReference>
<evidence type="ECO:0000256" key="4">
    <source>
        <dbReference type="PIRSR" id="PIRSR600101-1"/>
    </source>
</evidence>
<comment type="PTM">
    <text evidence="6">Cleaved by autocatalysis into a large and a small subunit.</text>
</comment>
<dbReference type="GO" id="GO:0036374">
    <property type="term" value="F:glutathione hydrolase activity"/>
    <property type="evidence" value="ECO:0007669"/>
    <property type="project" value="UniProtKB-UniRule"/>
</dbReference>
<keyword evidence="6" id="KW-0317">Glutathione biosynthesis</keyword>
<evidence type="ECO:0000256" key="7">
    <source>
        <dbReference type="SAM" id="MobiDB-lite"/>
    </source>
</evidence>
<dbReference type="AlphaFoldDB" id="A0A2Z5FTR1"/>
<evidence type="ECO:0000256" key="1">
    <source>
        <dbReference type="ARBA" id="ARBA00001049"/>
    </source>
</evidence>
<evidence type="ECO:0000256" key="5">
    <source>
        <dbReference type="PIRSR" id="PIRSR600101-2"/>
    </source>
</evidence>
<dbReference type="EMBL" id="CP030840">
    <property type="protein sequence ID" value="AXC10239.1"/>
    <property type="molecule type" value="Genomic_DNA"/>
</dbReference>
<protein>
    <recommendedName>
        <fullName evidence="6">Glutathione hydrolase proenzyme</fullName>
        <ecNumber evidence="6">2.3.2.2</ecNumber>
        <ecNumber evidence="6">3.4.19.13</ecNumber>
    </recommendedName>
    <component>
        <recommendedName>
            <fullName evidence="6">Glutathione hydrolase large chain</fullName>
        </recommendedName>
    </component>
    <component>
        <recommendedName>
            <fullName evidence="6">Glutathione hydrolase small chain</fullName>
        </recommendedName>
    </component>
</protein>
<sequence length="553" mass="59149">MIAVLFAPPLMAAQDPAREQSRSIVMTQYGIVATSQAVASQAGAAVLAKGGSAVDAAIAANAALGVIEPMMNGVGGDLFAVVYDAKTKHLYGLNSGGWAPKNLTVDALKAKGLTKMRPIDQLTVPGTVAGWDALHGRWGKLSLAQDVAPAIALATHGIGVTETDADNWNTYGTPFHSNPEFAKVFLPEGKAPVAGQLFNNPELAKTLGRIGDHGRDGFYKGETAAAILKLEGELGGFMEADDLAEFKPEWVDPVSTTYHGWTIYELPPNGQGIAALSMLNIMEQFPIKEWGHNSQRSLHVEIEAKKLAYADLQRYVGDPKATHIPTKELISKELAVKRAKLITDKAACTVMPSDLQEQLSHLSSDTTYLSVVDRDGNEVSLIQSNAGAFGGGLVAPGTGFALQNRGGGFTLQPDRPNTLRPRTRPLHTIIPGFMEKGDRRIAFGIMGGFNQAQAHAQFVSNVVDFDMNIQAALESSRFTKRDFPGCGVWVENGVAPDVVAALRAQGHEVTVWPRYFQSMGRGNAVEVNEGSPVHYGATDPRADGEAVPEQMPF</sequence>
<reference evidence="8 9" key="1">
    <citation type="journal article" date="2018" name="Front. Microbiol.">
        <title>Hydrolytic Capabilities as a Key to Environmental Success: Chitinolytic and Cellulolytic Acidobacteria From Acidic Sub-arctic Soils and Boreal Peatlands.</title>
        <authorList>
            <person name="Belova S.E."/>
            <person name="Ravin N.V."/>
            <person name="Pankratov T.A."/>
            <person name="Rakitin A.L."/>
            <person name="Ivanova A.A."/>
            <person name="Beletsky A.V."/>
            <person name="Mardanov A.V."/>
            <person name="Sinninghe Damste J.S."/>
            <person name="Dedysh S.N."/>
        </authorList>
    </citation>
    <scope>NUCLEOTIDE SEQUENCE [LARGE SCALE GENOMIC DNA]</scope>
    <source>
        <strain evidence="8 9">SBC82</strain>
    </source>
</reference>
<proteinExistence type="inferred from homology"/>
<dbReference type="KEGG" id="abas:ACPOL_0882"/>
<dbReference type="PANTHER" id="PTHR43881">
    <property type="entry name" value="GAMMA-GLUTAMYLTRANSPEPTIDASE (AFU_ORTHOLOGUE AFUA_4G13580)"/>
    <property type="match status" value="1"/>
</dbReference>
<comment type="catalytic activity">
    <reaction evidence="1 6">
        <text>an S-substituted glutathione + H2O = an S-substituted L-cysteinylglycine + L-glutamate</text>
        <dbReference type="Rhea" id="RHEA:59468"/>
        <dbReference type="ChEBI" id="CHEBI:15377"/>
        <dbReference type="ChEBI" id="CHEBI:29985"/>
        <dbReference type="ChEBI" id="CHEBI:90779"/>
        <dbReference type="ChEBI" id="CHEBI:143103"/>
        <dbReference type="EC" id="3.4.19.13"/>
    </reaction>
</comment>
<keyword evidence="6" id="KW-0865">Zymogen</keyword>
<feature type="binding site" evidence="5">
    <location>
        <position position="448"/>
    </location>
    <ligand>
        <name>L-glutamate</name>
        <dbReference type="ChEBI" id="CHEBI:29985"/>
    </ligand>
</feature>
<comment type="catalytic activity">
    <reaction evidence="3 6">
        <text>an N-terminal (5-L-glutamyl)-[peptide] + an alpha-amino acid = 5-L-glutamyl amino acid + an N-terminal L-alpha-aminoacyl-[peptide]</text>
        <dbReference type="Rhea" id="RHEA:23904"/>
        <dbReference type="Rhea" id="RHEA-COMP:9780"/>
        <dbReference type="Rhea" id="RHEA-COMP:9795"/>
        <dbReference type="ChEBI" id="CHEBI:77644"/>
        <dbReference type="ChEBI" id="CHEBI:78597"/>
        <dbReference type="ChEBI" id="CHEBI:78599"/>
        <dbReference type="ChEBI" id="CHEBI:78608"/>
        <dbReference type="EC" id="2.3.2.2"/>
    </reaction>
</comment>
<dbReference type="SUPFAM" id="SSF56235">
    <property type="entry name" value="N-terminal nucleophile aminohydrolases (Ntn hydrolases)"/>
    <property type="match status" value="1"/>
</dbReference>
<evidence type="ECO:0000256" key="6">
    <source>
        <dbReference type="RuleBase" id="RU368036"/>
    </source>
</evidence>
<evidence type="ECO:0000256" key="3">
    <source>
        <dbReference type="ARBA" id="ARBA00047417"/>
    </source>
</evidence>
<dbReference type="InterPro" id="IPR029055">
    <property type="entry name" value="Ntn_hydrolases_N"/>
</dbReference>
<dbReference type="Pfam" id="PF01019">
    <property type="entry name" value="G_glu_transpept"/>
    <property type="match status" value="1"/>
</dbReference>
<name>A0A2Z5FTR1_9BACT</name>